<evidence type="ECO:0000256" key="1">
    <source>
        <dbReference type="SAM" id="MobiDB-lite"/>
    </source>
</evidence>
<organism evidence="2">
    <name type="scientific">Solanum chacoense</name>
    <name type="common">Chaco potato</name>
    <dbReference type="NCBI Taxonomy" id="4108"/>
    <lineage>
        <taxon>Eukaryota</taxon>
        <taxon>Viridiplantae</taxon>
        <taxon>Streptophyta</taxon>
        <taxon>Embryophyta</taxon>
        <taxon>Tracheophyta</taxon>
        <taxon>Spermatophyta</taxon>
        <taxon>Magnoliopsida</taxon>
        <taxon>eudicotyledons</taxon>
        <taxon>Gunneridae</taxon>
        <taxon>Pentapetalae</taxon>
        <taxon>asterids</taxon>
        <taxon>lamiids</taxon>
        <taxon>Solanales</taxon>
        <taxon>Solanaceae</taxon>
        <taxon>Solanoideae</taxon>
        <taxon>Solaneae</taxon>
        <taxon>Solanum</taxon>
    </lineage>
</organism>
<evidence type="ECO:0000313" key="2">
    <source>
        <dbReference type="EMBL" id="JAP11804.1"/>
    </source>
</evidence>
<protein>
    <submittedName>
        <fullName evidence="2">Putative ovule protein</fullName>
    </submittedName>
</protein>
<reference evidence="2" key="1">
    <citation type="submission" date="2015-12" db="EMBL/GenBank/DDBJ databases">
        <title>Gene expression during late stages of embryo sac development: a critical building block for successful pollen-pistil interactions.</title>
        <authorList>
            <person name="Liu Y."/>
            <person name="Joly V."/>
            <person name="Sabar M."/>
            <person name="Matton D.P."/>
        </authorList>
    </citation>
    <scope>NUCLEOTIDE SEQUENCE</scope>
</reference>
<dbReference type="EMBL" id="GEDG01030667">
    <property type="protein sequence ID" value="JAP11804.1"/>
    <property type="molecule type" value="Transcribed_RNA"/>
</dbReference>
<accession>A0A0V0GUL0</accession>
<sequence>LLAPPPPSYHVNSVKGINDGKGVHTNHQIPPPPQAYRPPSLRENAYGGGVQANQQLLPPPPPSFVPTQLEVTTMAEVCIQTNIYHHLHIVISTSFT</sequence>
<name>A0A0V0GUL0_SOLCH</name>
<feature type="region of interest" description="Disordered" evidence="1">
    <location>
        <begin position="1"/>
        <end position="62"/>
    </location>
</feature>
<dbReference type="AlphaFoldDB" id="A0A0V0GUL0"/>
<feature type="non-terminal residue" evidence="2">
    <location>
        <position position="1"/>
    </location>
</feature>
<proteinExistence type="predicted"/>